<dbReference type="InterPro" id="IPR036165">
    <property type="entry name" value="YefM-like_sf"/>
</dbReference>
<comment type="similarity">
    <text evidence="1">Belongs to the phD/YefM antitoxin family.</text>
</comment>
<evidence type="ECO:0000313" key="3">
    <source>
        <dbReference type="Proteomes" id="UP000464754"/>
    </source>
</evidence>
<dbReference type="KEGG" id="aarg:Aargi30884_26180"/>
<evidence type="ECO:0008006" key="4">
    <source>
        <dbReference type="Google" id="ProtNLM"/>
    </source>
</evidence>
<dbReference type="RefSeq" id="WP_115715706.1">
    <property type="nucleotide sequence ID" value="NZ_AP019695.1"/>
</dbReference>
<dbReference type="EMBL" id="AP019695">
    <property type="protein sequence ID" value="BBK23715.1"/>
    <property type="molecule type" value="Genomic_DNA"/>
</dbReference>
<organism evidence="2 3">
    <name type="scientific">Amedibacterium intestinale</name>
    <dbReference type="NCBI Taxonomy" id="2583452"/>
    <lineage>
        <taxon>Bacteria</taxon>
        <taxon>Bacillati</taxon>
        <taxon>Bacillota</taxon>
        <taxon>Erysipelotrichia</taxon>
        <taxon>Erysipelotrichales</taxon>
        <taxon>Erysipelotrichaceae</taxon>
        <taxon>Amedibacterium</taxon>
    </lineage>
</organism>
<accession>A0A6N4TMU5</accession>
<name>A0A6N4TMU5_9FIRM</name>
<dbReference type="AlphaFoldDB" id="A0A6N4TMU5"/>
<proteinExistence type="inferred from homology"/>
<protein>
    <recommendedName>
        <fullName evidence="4">Antitoxin</fullName>
    </recommendedName>
</protein>
<gene>
    <name evidence="2" type="ORF">Aargi30884_26180</name>
</gene>
<keyword evidence="3" id="KW-1185">Reference proteome</keyword>
<sequence length="107" mass="12221">MNMIRTILESTVPISQFNRGMAGKIFDEVKKHGAKIVMKNNEPECVLLSPEDYIALIDQVNDAKLLLLANERMEKYDANKLVSHEDVMKRYGITASDLEDCDDIEFE</sequence>
<reference evidence="3" key="1">
    <citation type="submission" date="2019-05" db="EMBL/GenBank/DDBJ databases">
        <title>Complete genome sequencing of Absiella argi strain JCM 30884.</title>
        <authorList>
            <person name="Sakamoto M."/>
            <person name="Murakami T."/>
            <person name="Mori H."/>
        </authorList>
    </citation>
    <scope>NUCLEOTIDE SEQUENCE [LARGE SCALE GENOMIC DNA]</scope>
    <source>
        <strain evidence="3">JCM 30884</strain>
    </source>
</reference>
<evidence type="ECO:0000256" key="1">
    <source>
        <dbReference type="ARBA" id="ARBA00009981"/>
    </source>
</evidence>
<dbReference type="SUPFAM" id="SSF143120">
    <property type="entry name" value="YefM-like"/>
    <property type="match status" value="1"/>
</dbReference>
<evidence type="ECO:0000313" key="2">
    <source>
        <dbReference type="EMBL" id="BBK23715.1"/>
    </source>
</evidence>
<dbReference type="Proteomes" id="UP000464754">
    <property type="component" value="Chromosome"/>
</dbReference>